<feature type="region of interest" description="Disordered" evidence="2">
    <location>
        <begin position="1"/>
        <end position="77"/>
    </location>
</feature>
<evidence type="ECO:0000256" key="2">
    <source>
        <dbReference type="SAM" id="MobiDB-lite"/>
    </source>
</evidence>
<dbReference type="PANTHER" id="PTHR43591">
    <property type="entry name" value="METHYLTRANSFERASE"/>
    <property type="match status" value="1"/>
</dbReference>
<dbReference type="InterPro" id="IPR029063">
    <property type="entry name" value="SAM-dependent_MTases_sf"/>
</dbReference>
<dbReference type="GO" id="GO:0008168">
    <property type="term" value="F:methyltransferase activity"/>
    <property type="evidence" value="ECO:0007669"/>
    <property type="project" value="UniProtKB-KW"/>
</dbReference>
<dbReference type="GeneID" id="85308810"/>
<feature type="compositionally biased region" description="Basic and acidic residues" evidence="2">
    <location>
        <begin position="1"/>
        <end position="18"/>
    </location>
</feature>
<evidence type="ECO:0000256" key="1">
    <source>
        <dbReference type="ARBA" id="ARBA00038158"/>
    </source>
</evidence>
<accession>A0AAJ0FK83</accession>
<keyword evidence="3" id="KW-0489">Methyltransferase</keyword>
<dbReference type="AlphaFoldDB" id="A0AAJ0FK83"/>
<keyword evidence="3" id="KW-0808">Transferase</keyword>
<reference evidence="3" key="1">
    <citation type="submission" date="2023-06" db="EMBL/GenBank/DDBJ databases">
        <title>Genome-scale phylogeny and comparative genomics of the fungal order Sordariales.</title>
        <authorList>
            <consortium name="Lawrence Berkeley National Laboratory"/>
            <person name="Hensen N."/>
            <person name="Bonometti L."/>
            <person name="Westerberg I."/>
            <person name="Brannstrom I.O."/>
            <person name="Guillou S."/>
            <person name="Cros-Aarteil S."/>
            <person name="Calhoun S."/>
            <person name="Haridas S."/>
            <person name="Kuo A."/>
            <person name="Mondo S."/>
            <person name="Pangilinan J."/>
            <person name="Riley R."/>
            <person name="Labutti K."/>
            <person name="Andreopoulos B."/>
            <person name="Lipzen A."/>
            <person name="Chen C."/>
            <person name="Yanf M."/>
            <person name="Daum C."/>
            <person name="Ng V."/>
            <person name="Clum A."/>
            <person name="Steindorff A."/>
            <person name="Ohm R."/>
            <person name="Martin F."/>
            <person name="Silar P."/>
            <person name="Natvig D."/>
            <person name="Lalanne C."/>
            <person name="Gautier V."/>
            <person name="Ament-Velasquez S.L."/>
            <person name="Kruys A."/>
            <person name="Hutchinson M.I."/>
            <person name="Powell A.J."/>
            <person name="Barry K."/>
            <person name="Miller A.N."/>
            <person name="Grigoriev I.V."/>
            <person name="Debuchy R."/>
            <person name="Gladieux P."/>
            <person name="Thoren M.H."/>
            <person name="Johannesson H."/>
        </authorList>
    </citation>
    <scope>NUCLEOTIDE SEQUENCE</scope>
    <source>
        <strain evidence="3">8032-3</strain>
    </source>
</reference>
<evidence type="ECO:0000313" key="4">
    <source>
        <dbReference type="Proteomes" id="UP001244011"/>
    </source>
</evidence>
<gene>
    <name evidence="3" type="ORF">QBC33DRAFT_498595</name>
</gene>
<name>A0AAJ0FK83_9PEZI</name>
<organism evidence="3 4">
    <name type="scientific">Phialemonium atrogriseum</name>
    <dbReference type="NCBI Taxonomy" id="1093897"/>
    <lineage>
        <taxon>Eukaryota</taxon>
        <taxon>Fungi</taxon>
        <taxon>Dikarya</taxon>
        <taxon>Ascomycota</taxon>
        <taxon>Pezizomycotina</taxon>
        <taxon>Sordariomycetes</taxon>
        <taxon>Sordariomycetidae</taxon>
        <taxon>Cephalothecales</taxon>
        <taxon>Cephalothecaceae</taxon>
        <taxon>Phialemonium</taxon>
    </lineage>
</organism>
<dbReference type="GO" id="GO:0032259">
    <property type="term" value="P:methylation"/>
    <property type="evidence" value="ECO:0007669"/>
    <property type="project" value="UniProtKB-KW"/>
</dbReference>
<keyword evidence="4" id="KW-1185">Reference proteome</keyword>
<dbReference type="RefSeq" id="XP_060280028.1">
    <property type="nucleotide sequence ID" value="XM_060425623.1"/>
</dbReference>
<feature type="compositionally biased region" description="Acidic residues" evidence="2">
    <location>
        <begin position="51"/>
        <end position="70"/>
    </location>
</feature>
<comment type="caution">
    <text evidence="3">The sequence shown here is derived from an EMBL/GenBank/DDBJ whole genome shotgun (WGS) entry which is preliminary data.</text>
</comment>
<comment type="similarity">
    <text evidence="1">Belongs to the methyltransferase superfamily. LaeA methyltransferase family.</text>
</comment>
<protein>
    <submittedName>
        <fullName evidence="3">S-adenosyl-L-methionine-dependent methyltransferase</fullName>
    </submittedName>
</protein>
<sequence length="380" mass="42484">MADNKNLEDKVASPHETEDPAVSEQSTATAATTQVTQGTTGMLPAQHWLEAAEENNEVGNPGDDDADSAVEDTASSTASISSSIIDYRTINGRRYHSETSSNTQYWAANDERQNESLDIIHHLLTLSLGGKLFLAPLDKKTVGRVLDIGTGTGIWAIDFADENPQAEVIGTDISPIQPSWVPPNLKFEIEDFTQAWTFPPKSFDYVHMRYLYGSVPDWHALFREAYRVCRPGGWVESFEASPMIYSDDGTVGDTSALAEWGKFFLEGGKKLGRTFTPLDDDLQEKGMEEAGFVDMQVRKQKVPIGGWAADKKLREIGRFSQLSLDSDLEGYVLYMANLLLGWGRDEVTVYCAQFRREMRSGNYHPYYNQRVVWARKPDIS</sequence>
<dbReference type="Gene3D" id="3.40.50.150">
    <property type="entry name" value="Vaccinia Virus protein VP39"/>
    <property type="match status" value="1"/>
</dbReference>
<dbReference type="SUPFAM" id="SSF53335">
    <property type="entry name" value="S-adenosyl-L-methionine-dependent methyltransferases"/>
    <property type="match status" value="1"/>
</dbReference>
<dbReference type="EMBL" id="MU839024">
    <property type="protein sequence ID" value="KAK1763815.1"/>
    <property type="molecule type" value="Genomic_DNA"/>
</dbReference>
<dbReference type="PANTHER" id="PTHR43591:SF10">
    <property type="entry name" value="ABC TRANSMEMBRANE TYPE-1 DOMAIN-CONTAINING PROTEIN-RELATED"/>
    <property type="match status" value="1"/>
</dbReference>
<evidence type="ECO:0000313" key="3">
    <source>
        <dbReference type="EMBL" id="KAK1763815.1"/>
    </source>
</evidence>
<dbReference type="Proteomes" id="UP001244011">
    <property type="component" value="Unassembled WGS sequence"/>
</dbReference>
<feature type="compositionally biased region" description="Low complexity" evidence="2">
    <location>
        <begin position="22"/>
        <end position="41"/>
    </location>
</feature>
<proteinExistence type="inferred from homology"/>
<dbReference type="Pfam" id="PF13489">
    <property type="entry name" value="Methyltransf_23"/>
    <property type="match status" value="1"/>
</dbReference>
<dbReference type="CDD" id="cd02440">
    <property type="entry name" value="AdoMet_MTases"/>
    <property type="match status" value="1"/>
</dbReference>